<name>A0A3M7QEV6_BRAPC</name>
<proteinExistence type="predicted"/>
<gene>
    <name evidence="1" type="ORF">BpHYR1_003493</name>
</gene>
<dbReference type="Proteomes" id="UP000276133">
    <property type="component" value="Unassembled WGS sequence"/>
</dbReference>
<protein>
    <recommendedName>
        <fullName evidence="3">RNA-directed DNA polymerase from mobile element jockey-like</fullName>
    </recommendedName>
</protein>
<sequence length="152" mass="17411">MQKVIMLLCQSLSVMRDTKPWMSKDLKSLIRQKFSAWQSYAASRWSPEMKQKFSIINKKCGRSINAAIMNYETKLASLSKSNPKLRPQSSIIKALNSIDGLRTHPKEIMFSVDDFSELPLFDHKTEQICEPTTDELFNVTLDQNKAIGPDKI</sequence>
<accession>A0A3M7QEV6</accession>
<feature type="non-terminal residue" evidence="1">
    <location>
        <position position="152"/>
    </location>
</feature>
<evidence type="ECO:0008006" key="3">
    <source>
        <dbReference type="Google" id="ProtNLM"/>
    </source>
</evidence>
<comment type="caution">
    <text evidence="1">The sequence shown here is derived from an EMBL/GenBank/DDBJ whole genome shotgun (WGS) entry which is preliminary data.</text>
</comment>
<evidence type="ECO:0000313" key="1">
    <source>
        <dbReference type="EMBL" id="RNA09561.1"/>
    </source>
</evidence>
<dbReference type="EMBL" id="REGN01006443">
    <property type="protein sequence ID" value="RNA09561.1"/>
    <property type="molecule type" value="Genomic_DNA"/>
</dbReference>
<keyword evidence="2" id="KW-1185">Reference proteome</keyword>
<organism evidence="1 2">
    <name type="scientific">Brachionus plicatilis</name>
    <name type="common">Marine rotifer</name>
    <name type="synonym">Brachionus muelleri</name>
    <dbReference type="NCBI Taxonomy" id="10195"/>
    <lineage>
        <taxon>Eukaryota</taxon>
        <taxon>Metazoa</taxon>
        <taxon>Spiralia</taxon>
        <taxon>Gnathifera</taxon>
        <taxon>Rotifera</taxon>
        <taxon>Eurotatoria</taxon>
        <taxon>Monogononta</taxon>
        <taxon>Pseudotrocha</taxon>
        <taxon>Ploima</taxon>
        <taxon>Brachionidae</taxon>
        <taxon>Brachionus</taxon>
    </lineage>
</organism>
<reference evidence="1 2" key="1">
    <citation type="journal article" date="2018" name="Sci. Rep.">
        <title>Genomic signatures of local adaptation to the degree of environmental predictability in rotifers.</title>
        <authorList>
            <person name="Franch-Gras L."/>
            <person name="Hahn C."/>
            <person name="Garcia-Roger E.M."/>
            <person name="Carmona M.J."/>
            <person name="Serra M."/>
            <person name="Gomez A."/>
        </authorList>
    </citation>
    <scope>NUCLEOTIDE SEQUENCE [LARGE SCALE GENOMIC DNA]</scope>
    <source>
        <strain evidence="1">HYR1</strain>
    </source>
</reference>
<evidence type="ECO:0000313" key="2">
    <source>
        <dbReference type="Proteomes" id="UP000276133"/>
    </source>
</evidence>
<dbReference type="AlphaFoldDB" id="A0A3M7QEV6"/>